<comment type="caution">
    <text evidence="1">The sequence shown here is derived from an EMBL/GenBank/DDBJ whole genome shotgun (WGS) entry which is preliminary data.</text>
</comment>
<proteinExistence type="predicted"/>
<organism evidence="1 2">
    <name type="scientific">Rhodovastum atsumiense</name>
    <dbReference type="NCBI Taxonomy" id="504468"/>
    <lineage>
        <taxon>Bacteria</taxon>
        <taxon>Pseudomonadati</taxon>
        <taxon>Pseudomonadota</taxon>
        <taxon>Alphaproteobacteria</taxon>
        <taxon>Acetobacterales</taxon>
        <taxon>Acetobacteraceae</taxon>
        <taxon>Rhodovastum</taxon>
    </lineage>
</organism>
<keyword evidence="2" id="KW-1185">Reference proteome</keyword>
<evidence type="ECO:0000313" key="1">
    <source>
        <dbReference type="EMBL" id="KAA5609536.1"/>
    </source>
</evidence>
<dbReference type="InterPro" id="IPR010607">
    <property type="entry name" value="DUF1194"/>
</dbReference>
<name>A0A5M6IMR3_9PROT</name>
<dbReference type="OrthoDB" id="9792179at2"/>
<dbReference type="SUPFAM" id="SSF53300">
    <property type="entry name" value="vWA-like"/>
    <property type="match status" value="1"/>
</dbReference>
<evidence type="ECO:0000313" key="2">
    <source>
        <dbReference type="Proteomes" id="UP000325255"/>
    </source>
</evidence>
<dbReference type="Pfam" id="PF06707">
    <property type="entry name" value="DUF1194"/>
    <property type="match status" value="1"/>
</dbReference>
<dbReference type="InterPro" id="IPR036465">
    <property type="entry name" value="vWFA_dom_sf"/>
</dbReference>
<accession>A0A5M6IMR3</accession>
<dbReference type="AlphaFoldDB" id="A0A5M6IMR3"/>
<dbReference type="RefSeq" id="WP_150043477.1">
    <property type="nucleotide sequence ID" value="NZ_OW485601.1"/>
</dbReference>
<protein>
    <submittedName>
        <fullName evidence="1">DUF1194 domain-containing protein</fullName>
    </submittedName>
</protein>
<dbReference type="Proteomes" id="UP000325255">
    <property type="component" value="Unassembled WGS sequence"/>
</dbReference>
<dbReference type="Gene3D" id="3.40.50.410">
    <property type="entry name" value="von Willebrand factor, type A domain"/>
    <property type="match status" value="1"/>
</dbReference>
<sequence>MDDVDLALILGFDCSASVTFEEFDLMARGCATALRDAEVEAGLTGGPAGACLLAVLLWSGVNEQDVLVEWTRVDSPAALAAFAQAVEDVPRSVRPGATAIGEALGVCARLLAEAPARARRRIIDLVGDGRSNEGVPPASVRDRLVEAGVTINGLCVLHEEPDLVESYQREVIGGPGAFALECRDYAGFAEAMRQKLRREIAATDAAAWPACT</sequence>
<gene>
    <name evidence="1" type="ORF">F1189_23675</name>
</gene>
<dbReference type="EMBL" id="VWPK01000048">
    <property type="protein sequence ID" value="KAA5609536.1"/>
    <property type="molecule type" value="Genomic_DNA"/>
</dbReference>
<reference evidence="1 2" key="1">
    <citation type="submission" date="2019-09" db="EMBL/GenBank/DDBJ databases">
        <title>Genome sequence of Rhodovastum atsumiense, a diverse member of the Acetobacteraceae family of non-sulfur purple photosynthetic bacteria.</title>
        <authorList>
            <person name="Meyer T."/>
            <person name="Kyndt J."/>
        </authorList>
    </citation>
    <scope>NUCLEOTIDE SEQUENCE [LARGE SCALE GENOMIC DNA]</scope>
    <source>
        <strain evidence="1 2">DSM 21279</strain>
    </source>
</reference>